<sequence length="123" mass="13940">MIRTKSPQNPAKMRRTTPNGRGRPTKYKDAYANMAKQLCLLCHSLGEIATVDKLAEFFEVGDATIHRWMNAHVHFREAIKEGRQRASGAVVASLYKRALGYDYTETRITYNSAGKQMGRTETM</sequence>
<accession>A0A0F9IM02</accession>
<name>A0A0F9IM02_9ZZZZ</name>
<dbReference type="AlphaFoldDB" id="A0A0F9IM02"/>
<feature type="region of interest" description="Disordered" evidence="1">
    <location>
        <begin position="1"/>
        <end position="26"/>
    </location>
</feature>
<comment type="caution">
    <text evidence="2">The sequence shown here is derived from an EMBL/GenBank/DDBJ whole genome shotgun (WGS) entry which is preliminary data.</text>
</comment>
<feature type="non-terminal residue" evidence="2">
    <location>
        <position position="123"/>
    </location>
</feature>
<evidence type="ECO:0000313" key="2">
    <source>
        <dbReference type="EMBL" id="KKM43783.1"/>
    </source>
</evidence>
<dbReference type="EMBL" id="LAZR01012087">
    <property type="protein sequence ID" value="KKM43783.1"/>
    <property type="molecule type" value="Genomic_DNA"/>
</dbReference>
<reference evidence="2" key="1">
    <citation type="journal article" date="2015" name="Nature">
        <title>Complex archaea that bridge the gap between prokaryotes and eukaryotes.</title>
        <authorList>
            <person name="Spang A."/>
            <person name="Saw J.H."/>
            <person name="Jorgensen S.L."/>
            <person name="Zaremba-Niedzwiedzka K."/>
            <person name="Martijn J."/>
            <person name="Lind A.E."/>
            <person name="van Eijk R."/>
            <person name="Schleper C."/>
            <person name="Guy L."/>
            <person name="Ettema T.J."/>
        </authorList>
    </citation>
    <scope>NUCLEOTIDE SEQUENCE</scope>
</reference>
<protein>
    <submittedName>
        <fullName evidence="2">Uncharacterized protein</fullName>
    </submittedName>
</protein>
<evidence type="ECO:0000256" key="1">
    <source>
        <dbReference type="SAM" id="MobiDB-lite"/>
    </source>
</evidence>
<gene>
    <name evidence="2" type="ORF">LCGC14_1562460</name>
</gene>
<organism evidence="2">
    <name type="scientific">marine sediment metagenome</name>
    <dbReference type="NCBI Taxonomy" id="412755"/>
    <lineage>
        <taxon>unclassified sequences</taxon>
        <taxon>metagenomes</taxon>
        <taxon>ecological metagenomes</taxon>
    </lineage>
</organism>
<proteinExistence type="predicted"/>